<organism evidence="9 10">
    <name type="scientific">Symbiodinium pilosum</name>
    <name type="common">Dinoflagellate</name>
    <dbReference type="NCBI Taxonomy" id="2952"/>
    <lineage>
        <taxon>Eukaryota</taxon>
        <taxon>Sar</taxon>
        <taxon>Alveolata</taxon>
        <taxon>Dinophyceae</taxon>
        <taxon>Suessiales</taxon>
        <taxon>Symbiodiniaceae</taxon>
        <taxon>Symbiodinium</taxon>
    </lineage>
</organism>
<keyword evidence="6" id="KW-0378">Hydrolase</keyword>
<feature type="non-terminal residue" evidence="9">
    <location>
        <position position="180"/>
    </location>
</feature>
<dbReference type="PANTHER" id="PTHR11315:SF0">
    <property type="entry name" value="FOLATE GAMMA-GLUTAMYL HYDROLASE"/>
    <property type="match status" value="1"/>
</dbReference>
<evidence type="ECO:0000313" key="9">
    <source>
        <dbReference type="EMBL" id="CAE7251855.1"/>
    </source>
</evidence>
<dbReference type="EMBL" id="CAJNIZ010006672">
    <property type="protein sequence ID" value="CAE7251855.1"/>
    <property type="molecule type" value="Genomic_DNA"/>
</dbReference>
<dbReference type="Proteomes" id="UP000649617">
    <property type="component" value="Unassembled WGS sequence"/>
</dbReference>
<keyword evidence="5" id="KW-0732">Signal</keyword>
<dbReference type="InterPro" id="IPR029062">
    <property type="entry name" value="Class_I_gatase-like"/>
</dbReference>
<comment type="caution">
    <text evidence="9">The sequence shown here is derived from an EMBL/GenBank/DDBJ whole genome shotgun (WGS) entry which is preliminary data.</text>
</comment>
<dbReference type="GO" id="GO:0034722">
    <property type="term" value="F:gamma-glutamyl-peptidase activity"/>
    <property type="evidence" value="ECO:0007669"/>
    <property type="project" value="UniProtKB-EC"/>
</dbReference>
<keyword evidence="10" id="KW-1185">Reference proteome</keyword>
<dbReference type="AlphaFoldDB" id="A0A812LTL3"/>
<dbReference type="InterPro" id="IPR015527">
    <property type="entry name" value="Pept_C26_g-glut_hydrolase"/>
</dbReference>
<keyword evidence="4" id="KW-0964">Secreted</keyword>
<dbReference type="InterPro" id="IPR011697">
    <property type="entry name" value="Peptidase_C26"/>
</dbReference>
<dbReference type="PANTHER" id="PTHR11315">
    <property type="entry name" value="PROTEASE FAMILY C26 GAMMA-GLUTAMYL HYDROLASE"/>
    <property type="match status" value="1"/>
</dbReference>
<evidence type="ECO:0000256" key="7">
    <source>
        <dbReference type="PIRSR" id="PIRSR615527-1"/>
    </source>
</evidence>
<dbReference type="EC" id="3.4.19.9" evidence="3"/>
<evidence type="ECO:0000256" key="5">
    <source>
        <dbReference type="ARBA" id="ARBA00022729"/>
    </source>
</evidence>
<dbReference type="PROSITE" id="PS51275">
    <property type="entry name" value="PEPTIDASE_C26_GGH"/>
    <property type="match status" value="1"/>
</dbReference>
<comment type="subcellular location">
    <subcellularLocation>
        <location evidence="1">Secreted</location>
        <location evidence="1">Extracellular space</location>
    </subcellularLocation>
</comment>
<evidence type="ECO:0000256" key="2">
    <source>
        <dbReference type="ARBA" id="ARBA00011083"/>
    </source>
</evidence>
<dbReference type="Pfam" id="PF07722">
    <property type="entry name" value="Peptidase_C26"/>
    <property type="match status" value="1"/>
</dbReference>
<evidence type="ECO:0000256" key="4">
    <source>
        <dbReference type="ARBA" id="ARBA00022525"/>
    </source>
</evidence>
<evidence type="ECO:0000256" key="3">
    <source>
        <dbReference type="ARBA" id="ARBA00012886"/>
    </source>
</evidence>
<gene>
    <name evidence="9" type="primary">gghA</name>
    <name evidence="9" type="ORF">SPIL2461_LOCUS4898</name>
</gene>
<dbReference type="GO" id="GO:0005773">
    <property type="term" value="C:vacuole"/>
    <property type="evidence" value="ECO:0007669"/>
    <property type="project" value="TreeGrafter"/>
</dbReference>
<sequence>MGVQTLSVVAAGTSVLQTNAFDSENMSLPLMLTHAAKTSRLLGAQAPSNILRWLTTENLTSNLHHDGVAPDSFASNEHLASLFSVLSTNQDRRGREFVSTIEGRVHPIYGVQWHPERPIFEWGADEGGINHSAHAIEAMQYFANFFISEARKNSHSFPSQREEEAALIYNYMPQGRSSYQ</sequence>
<comment type="caution">
    <text evidence="8">Lacks conserved residue(s) required for the propagation of feature annotation.</text>
</comment>
<proteinExistence type="inferred from homology"/>
<dbReference type="SUPFAM" id="SSF52317">
    <property type="entry name" value="Class I glutamine amidotransferase-like"/>
    <property type="match status" value="1"/>
</dbReference>
<reference evidence="9" key="1">
    <citation type="submission" date="2021-02" db="EMBL/GenBank/DDBJ databases">
        <authorList>
            <person name="Dougan E. K."/>
            <person name="Rhodes N."/>
            <person name="Thang M."/>
            <person name="Chan C."/>
        </authorList>
    </citation>
    <scope>NUCLEOTIDE SEQUENCE</scope>
</reference>
<evidence type="ECO:0000313" key="10">
    <source>
        <dbReference type="Proteomes" id="UP000649617"/>
    </source>
</evidence>
<protein>
    <recommendedName>
        <fullName evidence="3">folate gamma-glutamyl hydrolase</fullName>
        <ecNumber evidence="3">3.4.19.9</ecNumber>
    </recommendedName>
</protein>
<evidence type="ECO:0000256" key="1">
    <source>
        <dbReference type="ARBA" id="ARBA00004239"/>
    </source>
</evidence>
<dbReference type="GO" id="GO:0005576">
    <property type="term" value="C:extracellular region"/>
    <property type="evidence" value="ECO:0007669"/>
    <property type="project" value="UniProtKB-SubCell"/>
</dbReference>
<dbReference type="GO" id="GO:0046900">
    <property type="term" value="P:tetrahydrofolylpolyglutamate metabolic process"/>
    <property type="evidence" value="ECO:0007669"/>
    <property type="project" value="TreeGrafter"/>
</dbReference>
<dbReference type="OrthoDB" id="64220at2759"/>
<dbReference type="Gene3D" id="3.40.50.880">
    <property type="match status" value="1"/>
</dbReference>
<accession>A0A812LTL3</accession>
<evidence type="ECO:0000256" key="8">
    <source>
        <dbReference type="PROSITE-ProRule" id="PRU00607"/>
    </source>
</evidence>
<feature type="active site" description="Proton donor" evidence="7">
    <location>
        <position position="114"/>
    </location>
</feature>
<comment type="similarity">
    <text evidence="2">Belongs to the peptidase C26 family.</text>
</comment>
<evidence type="ECO:0000256" key="6">
    <source>
        <dbReference type="ARBA" id="ARBA00022801"/>
    </source>
</evidence>
<name>A0A812LTL3_SYMPI</name>